<dbReference type="GO" id="GO:0001682">
    <property type="term" value="P:tRNA 5'-leader removal"/>
    <property type="evidence" value="ECO:0007669"/>
    <property type="project" value="UniProtKB-UniRule"/>
</dbReference>
<dbReference type="FunFam" id="3.30.230.10:FF:000021">
    <property type="entry name" value="Ribonuclease P protein component"/>
    <property type="match status" value="1"/>
</dbReference>
<dbReference type="NCBIfam" id="TIGR00188">
    <property type="entry name" value="rnpA"/>
    <property type="match status" value="1"/>
</dbReference>
<dbReference type="Gene3D" id="3.30.230.10">
    <property type="match status" value="1"/>
</dbReference>
<keyword evidence="6 7" id="KW-0694">RNA-binding</keyword>
<evidence type="ECO:0000256" key="5">
    <source>
        <dbReference type="ARBA" id="ARBA00022801"/>
    </source>
</evidence>
<evidence type="ECO:0000313" key="10">
    <source>
        <dbReference type="Proteomes" id="UP000199708"/>
    </source>
</evidence>
<evidence type="ECO:0000256" key="2">
    <source>
        <dbReference type="ARBA" id="ARBA00022694"/>
    </source>
</evidence>
<dbReference type="EMBL" id="FNCK01000004">
    <property type="protein sequence ID" value="SDG27809.1"/>
    <property type="molecule type" value="Genomic_DNA"/>
</dbReference>
<dbReference type="GO" id="GO:0030677">
    <property type="term" value="C:ribonuclease P complex"/>
    <property type="evidence" value="ECO:0007669"/>
    <property type="project" value="TreeGrafter"/>
</dbReference>
<gene>
    <name evidence="7" type="primary">rnpA</name>
    <name evidence="9" type="ORF">SAMN05421791_104203</name>
</gene>
<dbReference type="RefSeq" id="WP_090289871.1">
    <property type="nucleotide sequence ID" value="NZ_FNCK01000004.1"/>
</dbReference>
<comment type="function">
    <text evidence="1 7">RNaseP catalyzes the removal of the 5'-leader sequence from pre-tRNA to produce the mature 5'-terminus. It can also cleave other RNA substrates such as 4.5S RNA. The protein component plays an auxiliary but essential role in vivo by binding to the 5'-leader sequence and broadening the substrate specificity of the ribozyme.</text>
</comment>
<evidence type="ECO:0000256" key="3">
    <source>
        <dbReference type="ARBA" id="ARBA00022722"/>
    </source>
</evidence>
<dbReference type="STRING" id="120956.SAMN05421791_104203"/>
<keyword evidence="3 7" id="KW-0540">Nuclease</keyword>
<keyword evidence="10" id="KW-1185">Reference proteome</keyword>
<evidence type="ECO:0000256" key="4">
    <source>
        <dbReference type="ARBA" id="ARBA00022759"/>
    </source>
</evidence>
<evidence type="ECO:0000256" key="6">
    <source>
        <dbReference type="ARBA" id="ARBA00022884"/>
    </source>
</evidence>
<comment type="subunit">
    <text evidence="7">Consists of a catalytic RNA component (M1 or rnpB) and a protein subunit.</text>
</comment>
<dbReference type="PANTHER" id="PTHR33992:SF1">
    <property type="entry name" value="RIBONUCLEASE P PROTEIN COMPONENT"/>
    <property type="match status" value="1"/>
</dbReference>
<evidence type="ECO:0000256" key="8">
    <source>
        <dbReference type="NCBIfam" id="TIGR00188"/>
    </source>
</evidence>
<comment type="similarity">
    <text evidence="7">Belongs to the RnpA family.</text>
</comment>
<sequence>MKKEFRVKSDKDFQKVFHQGISTANRQLVIYTYAKPNQKHFRVGLSVGKKLGNAVVRNQIKRYLRQALHEIEPAILPQVDFLLIARKDICDKNLAQIKKSMIHVMKKANIINPSLIKELSGGRNEQ</sequence>
<name>A0A1G7SZI5_9LACT</name>
<dbReference type="InterPro" id="IPR020539">
    <property type="entry name" value="RNase_P_CS"/>
</dbReference>
<dbReference type="GO" id="GO:0042781">
    <property type="term" value="F:3'-tRNA processing endoribonuclease activity"/>
    <property type="evidence" value="ECO:0007669"/>
    <property type="project" value="TreeGrafter"/>
</dbReference>
<keyword evidence="2 7" id="KW-0819">tRNA processing</keyword>
<dbReference type="SUPFAM" id="SSF54211">
    <property type="entry name" value="Ribosomal protein S5 domain 2-like"/>
    <property type="match status" value="1"/>
</dbReference>
<evidence type="ECO:0000313" key="9">
    <source>
        <dbReference type="EMBL" id="SDG27809.1"/>
    </source>
</evidence>
<proteinExistence type="inferred from homology"/>
<keyword evidence="5 7" id="KW-0378">Hydrolase</keyword>
<keyword evidence="4 7" id="KW-0255">Endonuclease</keyword>
<dbReference type="GO" id="GO:0004526">
    <property type="term" value="F:ribonuclease P activity"/>
    <property type="evidence" value="ECO:0007669"/>
    <property type="project" value="UniProtKB-UniRule"/>
</dbReference>
<protein>
    <recommendedName>
        <fullName evidence="7 8">Ribonuclease P protein component</fullName>
        <shortName evidence="7">RNase P protein</shortName>
        <shortName evidence="7">RNaseP protein</shortName>
        <ecNumber evidence="7 8">3.1.26.5</ecNumber>
    </recommendedName>
    <alternativeName>
        <fullName evidence="7">Protein C5</fullName>
    </alternativeName>
</protein>
<dbReference type="AlphaFoldDB" id="A0A1G7SZI5"/>
<evidence type="ECO:0000256" key="7">
    <source>
        <dbReference type="HAMAP-Rule" id="MF_00227"/>
    </source>
</evidence>
<comment type="catalytic activity">
    <reaction evidence="7">
        <text>Endonucleolytic cleavage of RNA, removing 5'-extranucleotides from tRNA precursor.</text>
        <dbReference type="EC" id="3.1.26.5"/>
    </reaction>
</comment>
<dbReference type="EC" id="3.1.26.5" evidence="7 8"/>
<dbReference type="InterPro" id="IPR014721">
    <property type="entry name" value="Ribsml_uS5_D2-typ_fold_subgr"/>
</dbReference>
<evidence type="ECO:0000256" key="1">
    <source>
        <dbReference type="ARBA" id="ARBA00002663"/>
    </source>
</evidence>
<dbReference type="OrthoDB" id="9810867at2"/>
<dbReference type="InterPro" id="IPR000100">
    <property type="entry name" value="RNase_P"/>
</dbReference>
<organism evidence="9 10">
    <name type="scientific">Facklamia miroungae</name>
    <dbReference type="NCBI Taxonomy" id="120956"/>
    <lineage>
        <taxon>Bacteria</taxon>
        <taxon>Bacillati</taxon>
        <taxon>Bacillota</taxon>
        <taxon>Bacilli</taxon>
        <taxon>Lactobacillales</taxon>
        <taxon>Aerococcaceae</taxon>
        <taxon>Facklamia</taxon>
    </lineage>
</organism>
<dbReference type="Proteomes" id="UP000199708">
    <property type="component" value="Unassembled WGS sequence"/>
</dbReference>
<dbReference type="PROSITE" id="PS00648">
    <property type="entry name" value="RIBONUCLEASE_P"/>
    <property type="match status" value="1"/>
</dbReference>
<dbReference type="Pfam" id="PF00825">
    <property type="entry name" value="Ribonuclease_P"/>
    <property type="match status" value="1"/>
</dbReference>
<dbReference type="HAMAP" id="MF_00227">
    <property type="entry name" value="RNase_P"/>
    <property type="match status" value="1"/>
</dbReference>
<dbReference type="PANTHER" id="PTHR33992">
    <property type="entry name" value="RIBONUCLEASE P PROTEIN COMPONENT"/>
    <property type="match status" value="1"/>
</dbReference>
<dbReference type="InterPro" id="IPR020568">
    <property type="entry name" value="Ribosomal_Su5_D2-typ_SF"/>
</dbReference>
<accession>A0A1G7SZI5</accession>
<dbReference type="GO" id="GO:0000049">
    <property type="term" value="F:tRNA binding"/>
    <property type="evidence" value="ECO:0007669"/>
    <property type="project" value="UniProtKB-UniRule"/>
</dbReference>
<reference evidence="9 10" key="1">
    <citation type="submission" date="2016-10" db="EMBL/GenBank/DDBJ databases">
        <authorList>
            <person name="de Groot N.N."/>
        </authorList>
    </citation>
    <scope>NUCLEOTIDE SEQUENCE [LARGE SCALE GENOMIC DNA]</scope>
    <source>
        <strain evidence="9 10">ATCC BAA-466</strain>
    </source>
</reference>